<keyword evidence="1" id="KW-0479">Metal-binding</keyword>
<dbReference type="Pfam" id="PF14392">
    <property type="entry name" value="zf-CCHC_4"/>
    <property type="match status" value="1"/>
</dbReference>
<feature type="compositionally biased region" description="Polar residues" evidence="2">
    <location>
        <begin position="248"/>
        <end position="259"/>
    </location>
</feature>
<proteinExistence type="predicted"/>
<dbReference type="PANTHER" id="PTHR31286">
    <property type="entry name" value="GLYCINE-RICH CELL WALL STRUCTURAL PROTEIN 1.8-LIKE"/>
    <property type="match status" value="1"/>
</dbReference>
<evidence type="ECO:0000256" key="2">
    <source>
        <dbReference type="SAM" id="MobiDB-lite"/>
    </source>
</evidence>
<evidence type="ECO:0000313" key="5">
    <source>
        <dbReference type="Proteomes" id="UP001497516"/>
    </source>
</evidence>
<feature type="domain" description="CCHC-type" evidence="3">
    <location>
        <begin position="80"/>
        <end position="95"/>
    </location>
</feature>
<dbReference type="SUPFAM" id="SSF57756">
    <property type="entry name" value="Retrovirus zinc finger-like domains"/>
    <property type="match status" value="1"/>
</dbReference>
<dbReference type="InterPro" id="IPR040256">
    <property type="entry name" value="At4g02000-like"/>
</dbReference>
<feature type="compositionally biased region" description="Basic and acidic residues" evidence="2">
    <location>
        <begin position="196"/>
        <end position="213"/>
    </location>
</feature>
<keyword evidence="1" id="KW-0863">Zinc-finger</keyword>
<feature type="compositionally biased region" description="Basic and acidic residues" evidence="2">
    <location>
        <begin position="141"/>
        <end position="155"/>
    </location>
</feature>
<gene>
    <name evidence="4" type="ORF">LTRI10_LOCUS32439</name>
</gene>
<dbReference type="AlphaFoldDB" id="A0AAV2F2E4"/>
<organism evidence="4 5">
    <name type="scientific">Linum trigynum</name>
    <dbReference type="NCBI Taxonomy" id="586398"/>
    <lineage>
        <taxon>Eukaryota</taxon>
        <taxon>Viridiplantae</taxon>
        <taxon>Streptophyta</taxon>
        <taxon>Embryophyta</taxon>
        <taxon>Tracheophyta</taxon>
        <taxon>Spermatophyta</taxon>
        <taxon>Magnoliopsida</taxon>
        <taxon>eudicotyledons</taxon>
        <taxon>Gunneridae</taxon>
        <taxon>Pentapetalae</taxon>
        <taxon>rosids</taxon>
        <taxon>fabids</taxon>
        <taxon>Malpighiales</taxon>
        <taxon>Linaceae</taxon>
        <taxon>Linum</taxon>
    </lineage>
</organism>
<feature type="compositionally biased region" description="Basic residues" evidence="2">
    <location>
        <begin position="326"/>
        <end position="337"/>
    </location>
</feature>
<keyword evidence="5" id="KW-1185">Reference proteome</keyword>
<accession>A0AAV2F2E4</accession>
<reference evidence="4 5" key="1">
    <citation type="submission" date="2024-04" db="EMBL/GenBank/DDBJ databases">
        <authorList>
            <person name="Fracassetti M."/>
        </authorList>
    </citation>
    <scope>NUCLEOTIDE SEQUENCE [LARGE SCALE GENOMIC DNA]</scope>
</reference>
<sequence length="417" mass="44750">MIVWVQFPALKIHFYHKEVLTTLGNLIGRTIKLDYHTLNQQRAKFARLAVEVDLSKHLVPRIWLDDAWQKVEYENLPTVCFHCGRIGHTEEECPEKRLALPPPASTKQGVVTPATGAEEISEEPNPGFGPWLLVTRKGGRNQRDGDRKGRAERDVVPTSSGGQSGSGKSLSKGRGVSPIGDKGISSPSSQTPRIVGQERKDNNGNKKGDEGKKGKAKAQAEGTTGGKGLLGSGPTRSSFQTIGPKAPRTSSDQASTSSHPADEDMTRSTPPGPMKIAKQDGPQAQAIKLPPPPPTQTIIGPNGTEMQIVSFPSSDGPPQASPSARTRTKKGKSKKSTPIRSPSKLFPTKALQVWTPKKDRKLKSKARMASLTLQEIDAWTKAAQLSTRKVGEATAVNCQEEAELGAASEAVTASQTD</sequence>
<dbReference type="PANTHER" id="PTHR31286:SF99">
    <property type="entry name" value="DUF4283 DOMAIN-CONTAINING PROTEIN"/>
    <property type="match status" value="1"/>
</dbReference>
<dbReference type="EMBL" id="OZ034819">
    <property type="protein sequence ID" value="CAL1391745.1"/>
    <property type="molecule type" value="Genomic_DNA"/>
</dbReference>
<dbReference type="PROSITE" id="PS50158">
    <property type="entry name" value="ZF_CCHC"/>
    <property type="match status" value="1"/>
</dbReference>
<protein>
    <recommendedName>
        <fullName evidence="3">CCHC-type domain-containing protein</fullName>
    </recommendedName>
</protein>
<evidence type="ECO:0000259" key="3">
    <source>
        <dbReference type="PROSITE" id="PS50158"/>
    </source>
</evidence>
<name>A0AAV2F2E4_9ROSI</name>
<evidence type="ECO:0000256" key="1">
    <source>
        <dbReference type="PROSITE-ProRule" id="PRU00047"/>
    </source>
</evidence>
<dbReference type="InterPro" id="IPR001878">
    <property type="entry name" value="Znf_CCHC"/>
</dbReference>
<dbReference type="GO" id="GO:0003676">
    <property type="term" value="F:nucleic acid binding"/>
    <property type="evidence" value="ECO:0007669"/>
    <property type="project" value="InterPro"/>
</dbReference>
<feature type="compositionally biased region" description="Low complexity" evidence="2">
    <location>
        <begin position="166"/>
        <end position="177"/>
    </location>
</feature>
<dbReference type="InterPro" id="IPR036875">
    <property type="entry name" value="Znf_CCHC_sf"/>
</dbReference>
<dbReference type="InterPro" id="IPR025836">
    <property type="entry name" value="Zn_knuckle_CX2CX4HX4C"/>
</dbReference>
<keyword evidence="1" id="KW-0862">Zinc</keyword>
<feature type="region of interest" description="Disordered" evidence="2">
    <location>
        <begin position="98"/>
        <end position="345"/>
    </location>
</feature>
<dbReference type="Proteomes" id="UP001497516">
    <property type="component" value="Chromosome 6"/>
</dbReference>
<evidence type="ECO:0000313" key="4">
    <source>
        <dbReference type="EMBL" id="CAL1391745.1"/>
    </source>
</evidence>
<dbReference type="GO" id="GO:0008270">
    <property type="term" value="F:zinc ion binding"/>
    <property type="evidence" value="ECO:0007669"/>
    <property type="project" value="UniProtKB-KW"/>
</dbReference>